<feature type="transmembrane region" description="Helical" evidence="1">
    <location>
        <begin position="12"/>
        <end position="34"/>
    </location>
</feature>
<dbReference type="InterPro" id="IPR005625">
    <property type="entry name" value="PepSY-ass_TM"/>
</dbReference>
<keyword evidence="1" id="KW-0812">Transmembrane</keyword>
<gene>
    <name evidence="2" type="ORF">AY601_4952</name>
</gene>
<evidence type="ECO:0000313" key="2">
    <source>
        <dbReference type="EMBL" id="AMQ01770.1"/>
    </source>
</evidence>
<dbReference type="OrthoDB" id="111691at2"/>
<evidence type="ECO:0000256" key="1">
    <source>
        <dbReference type="SAM" id="Phobius"/>
    </source>
</evidence>
<protein>
    <submittedName>
        <fullName evidence="2">Peptidase</fullName>
    </submittedName>
</protein>
<reference evidence="2 3" key="1">
    <citation type="submission" date="2016-03" db="EMBL/GenBank/DDBJ databases">
        <title>Complete genome sequence of Pedobacter cryoconitis PAMC 27485.</title>
        <authorList>
            <person name="Lee J."/>
            <person name="Kim O.-S."/>
        </authorList>
    </citation>
    <scope>NUCLEOTIDE SEQUENCE [LARGE SCALE GENOMIC DNA]</scope>
    <source>
        <strain evidence="2 3">PAMC 27485</strain>
    </source>
</reference>
<proteinExistence type="predicted"/>
<dbReference type="Pfam" id="PF03929">
    <property type="entry name" value="PepSY_TM"/>
    <property type="match status" value="1"/>
</dbReference>
<dbReference type="PANTHER" id="PTHR34219:SF3">
    <property type="entry name" value="BLL7967 PROTEIN"/>
    <property type="match status" value="1"/>
</dbReference>
<dbReference type="AlphaFoldDB" id="A0A127VKE6"/>
<dbReference type="PATRIC" id="fig|188932.3.peg.5132"/>
<dbReference type="Proteomes" id="UP000071561">
    <property type="component" value="Chromosome"/>
</dbReference>
<dbReference type="EMBL" id="CP014504">
    <property type="protein sequence ID" value="AMQ01770.1"/>
    <property type="molecule type" value="Genomic_DNA"/>
</dbReference>
<dbReference type="KEGG" id="pcm:AY601_4952"/>
<name>A0A127VKE6_9SPHI</name>
<feature type="transmembrane region" description="Helical" evidence="1">
    <location>
        <begin position="144"/>
        <end position="164"/>
    </location>
</feature>
<dbReference type="RefSeq" id="WP_068406540.1">
    <property type="nucleotide sequence ID" value="NZ_CP014504.1"/>
</dbReference>
<keyword evidence="1" id="KW-1133">Transmembrane helix</keyword>
<feature type="transmembrane region" description="Helical" evidence="1">
    <location>
        <begin position="347"/>
        <end position="369"/>
    </location>
</feature>
<accession>A0A127VKE6</accession>
<sequence length="410" mass="46553">MTLKKINAWLHLWLGLASGLIVFIVSITGCIYVFEKEIRSLYQPWQFVQPQEKSFLLPTQLIAHAKPELGKLKPTSINYGQKNEAATVNSLNRKKGTSLVIYMNPYTAEIIHIDRKSKRSNVDFFRFILNGHRTLWMGKTGSKVIGVGVLIFVCLLISGIVLWWPKKWIKSIKDQSFKIKWSGSFKRVNYDLHKVAGFYVFLVLLLISLTGLVYSYKWYSKSLYWVTSGGKSLEAKPRPLSDTTTNAVFQPKNIDKIYSKLATTSQAAGMFITLPAKSSDAIGFIVYLKAGTFYKADRYAFDQYTMKQFAGNSPLLGKYEDASIPDKIRRMNYDLHVGSVMGLPTKIIAFLASLISASLPITGFLVWYGKKFKKKKGKKPLVQEKMVLKKKISPWELKKVRTAAMQEPVI</sequence>
<organism evidence="2 3">
    <name type="scientific">Pedobacter cryoconitis</name>
    <dbReference type="NCBI Taxonomy" id="188932"/>
    <lineage>
        <taxon>Bacteria</taxon>
        <taxon>Pseudomonadati</taxon>
        <taxon>Bacteroidota</taxon>
        <taxon>Sphingobacteriia</taxon>
        <taxon>Sphingobacteriales</taxon>
        <taxon>Sphingobacteriaceae</taxon>
        <taxon>Pedobacter</taxon>
    </lineage>
</organism>
<dbReference type="PROSITE" id="PS51257">
    <property type="entry name" value="PROKAR_LIPOPROTEIN"/>
    <property type="match status" value="1"/>
</dbReference>
<feature type="transmembrane region" description="Helical" evidence="1">
    <location>
        <begin position="196"/>
        <end position="216"/>
    </location>
</feature>
<evidence type="ECO:0000313" key="3">
    <source>
        <dbReference type="Proteomes" id="UP000071561"/>
    </source>
</evidence>
<dbReference type="PANTHER" id="PTHR34219">
    <property type="entry name" value="IRON-REGULATED INNER MEMBRANE PROTEIN-RELATED"/>
    <property type="match status" value="1"/>
</dbReference>
<keyword evidence="1" id="KW-0472">Membrane</keyword>
<keyword evidence="3" id="KW-1185">Reference proteome</keyword>